<dbReference type="SUPFAM" id="SSF111364">
    <property type="entry name" value="Tsx-like channel"/>
    <property type="match status" value="1"/>
</dbReference>
<organism evidence="2 3">
    <name type="scientific">Brachymonas denitrificans DSM 15123</name>
    <dbReference type="NCBI Taxonomy" id="1121117"/>
    <lineage>
        <taxon>Bacteria</taxon>
        <taxon>Pseudomonadati</taxon>
        <taxon>Pseudomonadota</taxon>
        <taxon>Betaproteobacteria</taxon>
        <taxon>Burkholderiales</taxon>
        <taxon>Comamonadaceae</taxon>
        <taxon>Brachymonas</taxon>
    </lineage>
</organism>
<dbReference type="InterPro" id="IPR036777">
    <property type="entry name" value="Channel_Tsx-like_sf"/>
</dbReference>
<evidence type="ECO:0000256" key="1">
    <source>
        <dbReference type="SAM" id="SignalP"/>
    </source>
</evidence>
<name>A0A1H8DKJ3_9BURK</name>
<protein>
    <submittedName>
        <fullName evidence="2">Nucleoside-specific outer membrane channel protein Tsx</fullName>
    </submittedName>
</protein>
<reference evidence="2 3" key="1">
    <citation type="submission" date="2016-10" db="EMBL/GenBank/DDBJ databases">
        <authorList>
            <person name="de Groot N.N."/>
        </authorList>
    </citation>
    <scope>NUCLEOTIDE SEQUENCE [LARGE SCALE GENOMIC DNA]</scope>
    <source>
        <strain evidence="2 3">DSM 15123</strain>
    </source>
</reference>
<dbReference type="GO" id="GO:0009279">
    <property type="term" value="C:cell outer membrane"/>
    <property type="evidence" value="ECO:0007669"/>
    <property type="project" value="InterPro"/>
</dbReference>
<sequence>MSLFTPTRAALAAALSLTTLAASAAEWRDFSLAYTYGTRFKEPYVADGGNIAKNIVTARYVDGDSWGGNFFNADVMKSDAVDNKATEVFVMYRRLFDFGKISQRDLSFGPVKSVGATVGFDWNTKNSPEYGSRTRTLVAGPTLVMDVPEGFLNVSVLAIWESNRPTAANLPERYWYKTHPALDLSWGIPLGNSHWQFGGYGQYIAAKGQNEFGGPTSPETHINANLMYDLGPKLGLRQGQLKAGFGYDYWRAKFGNPASVPGAVARTPYLSAEYHF</sequence>
<dbReference type="Gene3D" id="2.40.230.20">
    <property type="entry name" value="Nucleoside-specific channel-forming protein, Tsx-like"/>
    <property type="match status" value="1"/>
</dbReference>
<feature type="signal peptide" evidence="1">
    <location>
        <begin position="1"/>
        <end position="24"/>
    </location>
</feature>
<accession>A0A1H8DKJ3</accession>
<proteinExistence type="predicted"/>
<feature type="chain" id="PRO_5011783408" evidence="1">
    <location>
        <begin position="25"/>
        <end position="276"/>
    </location>
</feature>
<dbReference type="AlphaFoldDB" id="A0A1H8DKJ3"/>
<dbReference type="RefSeq" id="WP_091813110.1">
    <property type="nucleotide sequence ID" value="NZ_FOCW01000001.1"/>
</dbReference>
<dbReference type="OrthoDB" id="104801at2"/>
<evidence type="ECO:0000313" key="3">
    <source>
        <dbReference type="Proteomes" id="UP000199531"/>
    </source>
</evidence>
<keyword evidence="1" id="KW-0732">Signal</keyword>
<dbReference type="Proteomes" id="UP000199531">
    <property type="component" value="Unassembled WGS sequence"/>
</dbReference>
<evidence type="ECO:0000313" key="2">
    <source>
        <dbReference type="EMBL" id="SEN07294.1"/>
    </source>
</evidence>
<keyword evidence="3" id="KW-1185">Reference proteome</keyword>
<gene>
    <name evidence="2" type="ORF">SAMN02745977_00343</name>
</gene>
<dbReference type="EMBL" id="FOCW01000001">
    <property type="protein sequence ID" value="SEN07294.1"/>
    <property type="molecule type" value="Genomic_DNA"/>
</dbReference>